<gene>
    <name evidence="8" type="ORF">RNC47_11440</name>
</gene>
<dbReference type="Proteomes" id="UP001183420">
    <property type="component" value="Unassembled WGS sequence"/>
</dbReference>
<sequence>MPVSDTRLPDPDALGFDPEALRARYRAERERRTGPDSGRRYRPAAGDFGYYVDDPYTAPAALREPLLDRVDAVVVGGGFGGLLAAARLREAGLARVRVVERGGDFGGTWYWNRYPGVHCDIESYVYMPLLEEVGHIPKWRYAPGEEIRQHARAIGRHYDLYAEACFQTEVTGLRWDDTEREWTVETDRGDRVRARHVVLSGGPFGRPKLPGIPGIETFTGHTFHTSRWDYGYTGGGPDGGLHRLADKRVGVIGTGATAVQCVPHLAEAAHRLYVFQRTPSSVDVRDNRPTDPDWAAALTPGWHHRRRENFLAVLGGAAEEDLVGDGWTASARLLGTLMGGVDPVPDQAQLSAEERELAAELADFRKMNEIRARVDRLVRDPATAEALKPWYRYACKRPTFSDSYLQAFNRPGTTLVDAGNHGVERLTETAVVVDGVPYEVDCVIFATGFDLTLPTGARTGFPVRGRDGRTLAEHWSRGPRTLHGFYSHGFPNLFHLGSLQNATSVNFTHLLDEQAVHIAEVVAAAAKRPGAVVEPTAEAEEEWAATLREHARDNSAFHEQCTPGYYNNEGRVRRGPSVHGYGAGPAAFHRLIRRWRAEGGIDGVLVD</sequence>
<dbReference type="SUPFAM" id="SSF51905">
    <property type="entry name" value="FAD/NAD(P)-binding domain"/>
    <property type="match status" value="1"/>
</dbReference>
<dbReference type="Gene3D" id="3.50.50.60">
    <property type="entry name" value="FAD/NAD(P)-binding domain"/>
    <property type="match status" value="2"/>
</dbReference>
<comment type="caution">
    <text evidence="8">The sequence shown here is derived from an EMBL/GenBank/DDBJ whole genome shotgun (WGS) entry which is preliminary data.</text>
</comment>
<evidence type="ECO:0000259" key="7">
    <source>
        <dbReference type="Pfam" id="PF07992"/>
    </source>
</evidence>
<dbReference type="RefSeq" id="WP_311597940.1">
    <property type="nucleotide sequence ID" value="NZ_JAVREM010000009.1"/>
</dbReference>
<dbReference type="GO" id="GO:0016491">
    <property type="term" value="F:oxidoreductase activity"/>
    <property type="evidence" value="ECO:0007669"/>
    <property type="project" value="UniProtKB-KW"/>
</dbReference>
<evidence type="ECO:0000256" key="5">
    <source>
        <dbReference type="ARBA" id="ARBA00022857"/>
    </source>
</evidence>
<evidence type="ECO:0000313" key="8">
    <source>
        <dbReference type="EMBL" id="MDT0318951.1"/>
    </source>
</evidence>
<accession>A0ABU2LMY2</accession>
<dbReference type="PANTHER" id="PTHR43098">
    <property type="entry name" value="L-ORNITHINE N(5)-MONOOXYGENASE-RELATED"/>
    <property type="match status" value="1"/>
</dbReference>
<evidence type="ECO:0000256" key="1">
    <source>
        <dbReference type="ARBA" id="ARBA00001974"/>
    </source>
</evidence>
<dbReference type="PRINTS" id="PR00411">
    <property type="entry name" value="PNDRDTASEI"/>
</dbReference>
<dbReference type="InterPro" id="IPR036188">
    <property type="entry name" value="FAD/NAD-bd_sf"/>
</dbReference>
<evidence type="ECO:0000313" key="9">
    <source>
        <dbReference type="Proteomes" id="UP001183420"/>
    </source>
</evidence>
<keyword evidence="5" id="KW-0521">NADP</keyword>
<keyword evidence="6 8" id="KW-0560">Oxidoreductase</keyword>
<evidence type="ECO:0000256" key="6">
    <source>
        <dbReference type="ARBA" id="ARBA00023002"/>
    </source>
</evidence>
<organism evidence="8 9">
    <name type="scientific">Streptomyces millisiae</name>
    <dbReference type="NCBI Taxonomy" id="3075542"/>
    <lineage>
        <taxon>Bacteria</taxon>
        <taxon>Bacillati</taxon>
        <taxon>Actinomycetota</taxon>
        <taxon>Actinomycetes</taxon>
        <taxon>Kitasatosporales</taxon>
        <taxon>Streptomycetaceae</taxon>
        <taxon>Streptomyces</taxon>
    </lineage>
</organism>
<evidence type="ECO:0000256" key="3">
    <source>
        <dbReference type="ARBA" id="ARBA00022630"/>
    </source>
</evidence>
<protein>
    <submittedName>
        <fullName evidence="8">NAD(P)/FAD-dependent oxidoreductase</fullName>
        <ecNumber evidence="8">1.14.13.-</ecNumber>
    </submittedName>
</protein>
<dbReference type="PANTHER" id="PTHR43098:SF2">
    <property type="entry name" value="FAD-BINDING MONOOXYGENASE AUSB-RELATED"/>
    <property type="match status" value="1"/>
</dbReference>
<name>A0ABU2LMY2_9ACTN</name>
<comment type="similarity">
    <text evidence="2">Belongs to the FAD-binding monooxygenase family.</text>
</comment>
<evidence type="ECO:0000256" key="4">
    <source>
        <dbReference type="ARBA" id="ARBA00022827"/>
    </source>
</evidence>
<dbReference type="EC" id="1.14.13.-" evidence="8"/>
<feature type="domain" description="FAD/NAD(P)-binding" evidence="7">
    <location>
        <begin position="71"/>
        <end position="281"/>
    </location>
</feature>
<keyword evidence="4" id="KW-0274">FAD</keyword>
<dbReference type="Pfam" id="PF07992">
    <property type="entry name" value="Pyr_redox_2"/>
    <property type="match status" value="1"/>
</dbReference>
<reference evidence="9" key="1">
    <citation type="submission" date="2023-07" db="EMBL/GenBank/DDBJ databases">
        <title>30 novel species of actinomycetes from the DSMZ collection.</title>
        <authorList>
            <person name="Nouioui I."/>
        </authorList>
    </citation>
    <scope>NUCLEOTIDE SEQUENCE [LARGE SCALE GENOMIC DNA]</scope>
    <source>
        <strain evidence="9">DSM 44918</strain>
    </source>
</reference>
<keyword evidence="3" id="KW-0285">Flavoprotein</keyword>
<dbReference type="InterPro" id="IPR023753">
    <property type="entry name" value="FAD/NAD-binding_dom"/>
</dbReference>
<evidence type="ECO:0000256" key="2">
    <source>
        <dbReference type="ARBA" id="ARBA00010139"/>
    </source>
</evidence>
<proteinExistence type="inferred from homology"/>
<keyword evidence="9" id="KW-1185">Reference proteome</keyword>
<dbReference type="EMBL" id="JAVREM010000009">
    <property type="protein sequence ID" value="MDT0318951.1"/>
    <property type="molecule type" value="Genomic_DNA"/>
</dbReference>
<comment type="cofactor">
    <cofactor evidence="1">
        <name>FAD</name>
        <dbReference type="ChEBI" id="CHEBI:57692"/>
    </cofactor>
</comment>
<dbReference type="InterPro" id="IPR050775">
    <property type="entry name" value="FAD-binding_Monooxygenases"/>
</dbReference>